<keyword evidence="3" id="KW-1185">Reference proteome</keyword>
<dbReference type="EMBL" id="MTYJ01000261">
    <property type="protein sequence ID" value="OWA52284.1"/>
    <property type="molecule type" value="Genomic_DNA"/>
</dbReference>
<evidence type="ECO:0000256" key="1">
    <source>
        <dbReference type="SAM" id="SignalP"/>
    </source>
</evidence>
<reference evidence="3" key="1">
    <citation type="submission" date="2017-01" db="EMBL/GenBank/DDBJ databases">
        <title>Comparative genomics of anhydrobiosis in the tardigrade Hypsibius dujardini.</title>
        <authorList>
            <person name="Yoshida Y."/>
            <person name="Koutsovoulos G."/>
            <person name="Laetsch D."/>
            <person name="Stevens L."/>
            <person name="Kumar S."/>
            <person name="Horikawa D."/>
            <person name="Ishino K."/>
            <person name="Komine S."/>
            <person name="Tomita M."/>
            <person name="Blaxter M."/>
            <person name="Arakawa K."/>
        </authorList>
    </citation>
    <scope>NUCLEOTIDE SEQUENCE [LARGE SCALE GENOMIC DNA]</scope>
    <source>
        <strain evidence="3">Z151</strain>
    </source>
</reference>
<gene>
    <name evidence="2" type="ORF">BV898_16742</name>
</gene>
<evidence type="ECO:0000313" key="2">
    <source>
        <dbReference type="EMBL" id="OWA52284.1"/>
    </source>
</evidence>
<name>A0A9X6NMH9_HYPEX</name>
<dbReference type="Proteomes" id="UP000192578">
    <property type="component" value="Unassembled WGS sequence"/>
</dbReference>
<feature type="signal peptide" evidence="1">
    <location>
        <begin position="1"/>
        <end position="19"/>
    </location>
</feature>
<protein>
    <submittedName>
        <fullName evidence="2">Uncharacterized protein</fullName>
    </submittedName>
</protein>
<accession>A0A9X6NMH9</accession>
<sequence length="101" mass="10126">MSSSLSGMILACLLTFVLAVSGVPVLERPVRGLSEFGTGVGSVAGTVVGSVEGAAVALIRPVVQGVQAVINFPRTVVNSGRQAVANAGTAYQQSKQNALNG</sequence>
<feature type="chain" id="PRO_5040860462" evidence="1">
    <location>
        <begin position="20"/>
        <end position="101"/>
    </location>
</feature>
<evidence type="ECO:0000313" key="3">
    <source>
        <dbReference type="Proteomes" id="UP000192578"/>
    </source>
</evidence>
<proteinExistence type="predicted"/>
<comment type="caution">
    <text evidence="2">The sequence shown here is derived from an EMBL/GenBank/DDBJ whole genome shotgun (WGS) entry which is preliminary data.</text>
</comment>
<organism evidence="2 3">
    <name type="scientific">Hypsibius exemplaris</name>
    <name type="common">Freshwater tardigrade</name>
    <dbReference type="NCBI Taxonomy" id="2072580"/>
    <lineage>
        <taxon>Eukaryota</taxon>
        <taxon>Metazoa</taxon>
        <taxon>Ecdysozoa</taxon>
        <taxon>Tardigrada</taxon>
        <taxon>Eutardigrada</taxon>
        <taxon>Parachela</taxon>
        <taxon>Hypsibioidea</taxon>
        <taxon>Hypsibiidae</taxon>
        <taxon>Hypsibius</taxon>
    </lineage>
</organism>
<keyword evidence="1" id="KW-0732">Signal</keyword>
<dbReference type="AlphaFoldDB" id="A0A9X6NMH9"/>